<protein>
    <submittedName>
        <fullName evidence="1">Uncharacterized protein</fullName>
    </submittedName>
</protein>
<dbReference type="Proteomes" id="UP000004344">
    <property type="component" value="Unassembled WGS sequence"/>
</dbReference>
<keyword evidence="2" id="KW-1185">Reference proteome</keyword>
<name>G6FZ57_9CYAN</name>
<organism evidence="1 2">
    <name type="scientific">Fischerella thermalis JSC-11</name>
    <dbReference type="NCBI Taxonomy" id="741277"/>
    <lineage>
        <taxon>Bacteria</taxon>
        <taxon>Bacillati</taxon>
        <taxon>Cyanobacteriota</taxon>
        <taxon>Cyanophyceae</taxon>
        <taxon>Nostocales</taxon>
        <taxon>Hapalosiphonaceae</taxon>
        <taxon>Fischerella</taxon>
    </lineage>
</organism>
<dbReference type="AlphaFoldDB" id="G6FZ57"/>
<comment type="caution">
    <text evidence="1">The sequence shown here is derived from an EMBL/GenBank/DDBJ whole genome shotgun (WGS) entry which is preliminary data.</text>
</comment>
<dbReference type="EMBL" id="AGIZ01000015">
    <property type="protein sequence ID" value="EHC09075.1"/>
    <property type="molecule type" value="Genomic_DNA"/>
</dbReference>
<sequence length="52" mass="6163">MWHEICFLRRLAKSKTSLSDFYCFTYNKLQERVDNSARSLNYLIICCLLVVG</sequence>
<accession>G6FZ57</accession>
<evidence type="ECO:0000313" key="2">
    <source>
        <dbReference type="Proteomes" id="UP000004344"/>
    </source>
</evidence>
<gene>
    <name evidence="1" type="ORF">FJSC11DRAFT_4156</name>
</gene>
<reference evidence="1 2" key="1">
    <citation type="submission" date="2011-09" db="EMBL/GenBank/DDBJ databases">
        <title>The draft genome of Fischerella sp. JSC-11.</title>
        <authorList>
            <consortium name="US DOE Joint Genome Institute (JGI-PGF)"/>
            <person name="Lucas S."/>
            <person name="Han J."/>
            <person name="Lapidus A."/>
            <person name="Cheng J.-F."/>
            <person name="Goodwin L."/>
            <person name="Pitluck S."/>
            <person name="Peters L."/>
            <person name="Land M.L."/>
            <person name="Hauser L."/>
            <person name="Sarkisova S."/>
            <person name="Bryant D.A."/>
            <person name="Brown I."/>
            <person name="Woyke T.J."/>
        </authorList>
    </citation>
    <scope>NUCLEOTIDE SEQUENCE [LARGE SCALE GENOMIC DNA]</scope>
    <source>
        <strain evidence="1 2">JSC-11</strain>
    </source>
</reference>
<proteinExistence type="predicted"/>
<evidence type="ECO:0000313" key="1">
    <source>
        <dbReference type="EMBL" id="EHC09075.1"/>
    </source>
</evidence>